<sequence length="84" mass="9972">MEEFWFSFNPRREQTSVAWRGLSAGFRHQSLRRQGADVGSVAEWSKAGFRHQSLRRRGFESHRCHAQAALFCSKLEMEEFWFSF</sequence>
<protein>
    <submittedName>
        <fullName evidence="1">Uncharacterized protein</fullName>
    </submittedName>
</protein>
<dbReference type="AlphaFoldDB" id="A0AAV4NGG8"/>
<dbReference type="EMBL" id="BPLR01020909">
    <property type="protein sequence ID" value="GIX83860.1"/>
    <property type="molecule type" value="Genomic_DNA"/>
</dbReference>
<evidence type="ECO:0000313" key="1">
    <source>
        <dbReference type="EMBL" id="GIX83860.1"/>
    </source>
</evidence>
<name>A0AAV4NGG8_CAEEX</name>
<organism evidence="1 2">
    <name type="scientific">Caerostris extrusa</name>
    <name type="common">Bark spider</name>
    <name type="synonym">Caerostris bankana</name>
    <dbReference type="NCBI Taxonomy" id="172846"/>
    <lineage>
        <taxon>Eukaryota</taxon>
        <taxon>Metazoa</taxon>
        <taxon>Ecdysozoa</taxon>
        <taxon>Arthropoda</taxon>
        <taxon>Chelicerata</taxon>
        <taxon>Arachnida</taxon>
        <taxon>Araneae</taxon>
        <taxon>Araneomorphae</taxon>
        <taxon>Entelegynae</taxon>
        <taxon>Araneoidea</taxon>
        <taxon>Araneidae</taxon>
        <taxon>Caerostris</taxon>
    </lineage>
</organism>
<dbReference type="Proteomes" id="UP001054945">
    <property type="component" value="Unassembled WGS sequence"/>
</dbReference>
<comment type="caution">
    <text evidence="1">The sequence shown here is derived from an EMBL/GenBank/DDBJ whole genome shotgun (WGS) entry which is preliminary data.</text>
</comment>
<proteinExistence type="predicted"/>
<reference evidence="1 2" key="1">
    <citation type="submission" date="2021-06" db="EMBL/GenBank/DDBJ databases">
        <title>Caerostris extrusa draft genome.</title>
        <authorList>
            <person name="Kono N."/>
            <person name="Arakawa K."/>
        </authorList>
    </citation>
    <scope>NUCLEOTIDE SEQUENCE [LARGE SCALE GENOMIC DNA]</scope>
</reference>
<gene>
    <name evidence="1" type="ORF">CEXT_521891</name>
</gene>
<keyword evidence="2" id="KW-1185">Reference proteome</keyword>
<accession>A0AAV4NGG8</accession>
<evidence type="ECO:0000313" key="2">
    <source>
        <dbReference type="Proteomes" id="UP001054945"/>
    </source>
</evidence>